<organism evidence="1 2">
    <name type="scientific">Amylocarpus encephaloides</name>
    <dbReference type="NCBI Taxonomy" id="45428"/>
    <lineage>
        <taxon>Eukaryota</taxon>
        <taxon>Fungi</taxon>
        <taxon>Dikarya</taxon>
        <taxon>Ascomycota</taxon>
        <taxon>Pezizomycotina</taxon>
        <taxon>Leotiomycetes</taxon>
        <taxon>Helotiales</taxon>
        <taxon>Helotiales incertae sedis</taxon>
        <taxon>Amylocarpus</taxon>
    </lineage>
</organism>
<accession>A0A9P7YAM0</accession>
<dbReference type="Proteomes" id="UP000824998">
    <property type="component" value="Unassembled WGS sequence"/>
</dbReference>
<dbReference type="Pfam" id="PF12520">
    <property type="entry name" value="DUF3723"/>
    <property type="match status" value="1"/>
</dbReference>
<feature type="non-terminal residue" evidence="1">
    <location>
        <position position="1"/>
    </location>
</feature>
<reference evidence="1" key="1">
    <citation type="journal article" date="2021" name="IMA Fungus">
        <title>Genomic characterization of three marine fungi, including Emericellopsis atlantica sp. nov. with signatures of a generalist lifestyle and marine biomass degradation.</title>
        <authorList>
            <person name="Hagestad O.C."/>
            <person name="Hou L."/>
            <person name="Andersen J.H."/>
            <person name="Hansen E.H."/>
            <person name="Altermark B."/>
            <person name="Li C."/>
            <person name="Kuhnert E."/>
            <person name="Cox R.J."/>
            <person name="Crous P.W."/>
            <person name="Spatafora J.W."/>
            <person name="Lail K."/>
            <person name="Amirebrahimi M."/>
            <person name="Lipzen A."/>
            <person name="Pangilinan J."/>
            <person name="Andreopoulos W."/>
            <person name="Hayes R.D."/>
            <person name="Ng V."/>
            <person name="Grigoriev I.V."/>
            <person name="Jackson S.A."/>
            <person name="Sutton T.D.S."/>
            <person name="Dobson A.D.W."/>
            <person name="Rama T."/>
        </authorList>
    </citation>
    <scope>NUCLEOTIDE SEQUENCE</scope>
    <source>
        <strain evidence="1">TRa018bII</strain>
    </source>
</reference>
<protein>
    <submittedName>
        <fullName evidence="1">Uncharacterized protein</fullName>
    </submittedName>
</protein>
<proteinExistence type="predicted"/>
<comment type="caution">
    <text evidence="1">The sequence shown here is derived from an EMBL/GenBank/DDBJ whole genome shotgun (WGS) entry which is preliminary data.</text>
</comment>
<evidence type="ECO:0000313" key="1">
    <source>
        <dbReference type="EMBL" id="KAG9229518.1"/>
    </source>
</evidence>
<gene>
    <name evidence="1" type="ORF">BJ875DRAFT_355158</name>
</gene>
<dbReference type="EMBL" id="MU251759">
    <property type="protein sequence ID" value="KAG9229518.1"/>
    <property type="molecule type" value="Genomic_DNA"/>
</dbReference>
<sequence length="453" mass="52106">RLDTERRLTCKGSALVRFEYLNWNVYIRRNKSKKRPDPERIERVKRIFRREGCLPQHVEHHIPAVIDQCRLDAALEDARRKGRWKGIVLPSNYATINSQDGYPELEFPGGIECLRGRHRIEAGKVWLPPTEKWWIVDLYLSGISFELETLLVEEYANEEEPCDSEIYRKIREYYLTYYLCKPRNALVARFNPNREKRLRGLFRNRMLTAGFDALSKIPGLFDASMMVTTLHTVLATRCYEEIQCYLVYTGTAWDGFLKGVERGLPRVDTVTVKDVELRAPAASTLDAEYLRGKILGGAIFSGFSAQERAVIYENVLAFKGVIPSLFTFFQDIHLLQAYVDSFKLLVTVDSDQTLYTALGRGYTNRRQTERAQTSETTFRSQTASLRDYLRLGCLQLFAFALRNYKHLSKPPAKGNVKEMPRARADPEVIQQFTVLSAQLGFNSPEIDALTRAS</sequence>
<keyword evidence="2" id="KW-1185">Reference proteome</keyword>
<dbReference type="InterPro" id="IPR022198">
    <property type="entry name" value="DUF3723"/>
</dbReference>
<dbReference type="AlphaFoldDB" id="A0A9P7YAM0"/>
<evidence type="ECO:0000313" key="2">
    <source>
        <dbReference type="Proteomes" id="UP000824998"/>
    </source>
</evidence>
<name>A0A9P7YAM0_9HELO</name>
<feature type="non-terminal residue" evidence="1">
    <location>
        <position position="453"/>
    </location>
</feature>
<dbReference type="OrthoDB" id="4227485at2759"/>